<organism evidence="1 2">
    <name type="scientific">Candidatus Mycobacterium wuenschmannii</name>
    <dbReference type="NCBI Taxonomy" id="3027808"/>
    <lineage>
        <taxon>Bacteria</taxon>
        <taxon>Bacillati</taxon>
        <taxon>Actinomycetota</taxon>
        <taxon>Actinomycetes</taxon>
        <taxon>Mycobacteriales</taxon>
        <taxon>Mycobacteriaceae</taxon>
        <taxon>Mycobacterium</taxon>
    </lineage>
</organism>
<name>A0ABY8W5E7_9MYCO</name>
<proteinExistence type="predicted"/>
<evidence type="ECO:0008006" key="3">
    <source>
        <dbReference type="Google" id="ProtNLM"/>
    </source>
</evidence>
<accession>A0ABY8W5E7</accession>
<sequence length="243" mass="27969">MRSAEEFDAVQRLISAGVNDCEIARRTGIPRCTVRDWRRSPSLRARVPGRSACTHDFSHLPAKTYCYLLGLYLGDGCISRHPRVWRLRIVLDSKYPQIIERCREAIDALMPGQRAAVLRRPRNCTEVSLYSKHWPCLFPQHGPGRKHLRPIRLAPWQEELVRAAPEDFVRGLIHSDGCRVVANDRGVRSVRYHFSNRSDDIRGLYCAALDQLGIPWTRPRWFDIAVYRKAAVARLDEFIGPKT</sequence>
<dbReference type="EMBL" id="CP126981">
    <property type="protein sequence ID" value="WIM89648.1"/>
    <property type="molecule type" value="Genomic_DNA"/>
</dbReference>
<dbReference type="Gene3D" id="3.10.28.10">
    <property type="entry name" value="Homing endonucleases"/>
    <property type="match status" value="1"/>
</dbReference>
<dbReference type="InterPro" id="IPR027434">
    <property type="entry name" value="Homing_endonucl"/>
</dbReference>
<evidence type="ECO:0000313" key="1">
    <source>
        <dbReference type="EMBL" id="WIM89648.1"/>
    </source>
</evidence>
<dbReference type="Proteomes" id="UP001236585">
    <property type="component" value="Chromosome"/>
</dbReference>
<dbReference type="RefSeq" id="WP_285190384.1">
    <property type="nucleotide sequence ID" value="NZ_CP126981.1"/>
</dbReference>
<evidence type="ECO:0000313" key="2">
    <source>
        <dbReference type="Proteomes" id="UP001236585"/>
    </source>
</evidence>
<keyword evidence="2" id="KW-1185">Reference proteome</keyword>
<protein>
    <recommendedName>
        <fullName evidence="3">DOD-type homing endonuclease domain-containing protein</fullName>
    </recommendedName>
</protein>
<reference evidence="1 2" key="1">
    <citation type="journal article" date="2023" name="Microbiol. Resour. Announc.">
        <title>Complete Genome Sequence of Mycobacterium wuenschmanii, a novel Nontuberculous Mycobacterium Isolated from a captive population of Amazon Milk Frogs.</title>
        <authorList>
            <person name="Hicks J."/>
            <person name="Zeineldin M."/>
            <person name="Ward H."/>
            <person name="Wuenschmann A."/>
            <person name="Camp P."/>
            <person name="Farrell D."/>
            <person name="Lehman K."/>
            <person name="Thacker T."/>
            <person name="Cuthbert E."/>
        </authorList>
    </citation>
    <scope>NUCLEOTIDE SEQUENCE [LARGE SCALE GENOMIC DNA]</scope>
    <source>
        <strain evidence="1 2">Wuenschmanii</strain>
    </source>
</reference>
<gene>
    <name evidence="1" type="ORF">PT015_09580</name>
</gene>